<feature type="domain" description="RING-type" evidence="8">
    <location>
        <begin position="16"/>
        <end position="59"/>
    </location>
</feature>
<dbReference type="SMART" id="SM00336">
    <property type="entry name" value="BBOX"/>
    <property type="match status" value="1"/>
</dbReference>
<dbReference type="PROSITE" id="PS50089">
    <property type="entry name" value="ZF_RING_2"/>
    <property type="match status" value="1"/>
</dbReference>
<dbReference type="CDD" id="cd19769">
    <property type="entry name" value="Bbox2_TRIM16-like"/>
    <property type="match status" value="1"/>
</dbReference>
<evidence type="ECO:0000256" key="7">
    <source>
        <dbReference type="SAM" id="Coils"/>
    </source>
</evidence>
<evidence type="ECO:0000313" key="11">
    <source>
        <dbReference type="Ensembl" id="ENSGMOP00000006360.2"/>
    </source>
</evidence>
<dbReference type="SUPFAM" id="SSF49899">
    <property type="entry name" value="Concanavalin A-like lectins/glucanases"/>
    <property type="match status" value="1"/>
</dbReference>
<dbReference type="RefSeq" id="XP_030218767.1">
    <property type="nucleotide sequence ID" value="XM_030362907.1"/>
</dbReference>
<dbReference type="Ensembl" id="ENSGMOT00000006546.2">
    <property type="protein sequence ID" value="ENSGMOP00000006360.2"/>
    <property type="gene ID" value="ENSGMOG00000005987.2"/>
</dbReference>
<dbReference type="InterPro" id="IPR006574">
    <property type="entry name" value="PRY"/>
</dbReference>
<evidence type="ECO:0000259" key="9">
    <source>
        <dbReference type="PROSITE" id="PS50119"/>
    </source>
</evidence>
<dbReference type="PROSITE" id="PS00518">
    <property type="entry name" value="ZF_RING_1"/>
    <property type="match status" value="1"/>
</dbReference>
<dbReference type="InterPro" id="IPR058030">
    <property type="entry name" value="TRIM8/14/16/25/29/45/65_CC"/>
</dbReference>
<dbReference type="Gene3D" id="3.30.160.60">
    <property type="entry name" value="Classic Zinc Finger"/>
    <property type="match status" value="1"/>
</dbReference>
<dbReference type="PANTHER" id="PTHR25465">
    <property type="entry name" value="B-BOX DOMAIN CONTAINING"/>
    <property type="match status" value="1"/>
</dbReference>
<gene>
    <name evidence="11" type="primary">LOC115548351</name>
</gene>
<dbReference type="Gene3D" id="2.60.120.920">
    <property type="match status" value="1"/>
</dbReference>
<dbReference type="InterPro" id="IPR013320">
    <property type="entry name" value="ConA-like_dom_sf"/>
</dbReference>
<evidence type="ECO:0000313" key="12">
    <source>
        <dbReference type="Proteomes" id="UP000694546"/>
    </source>
</evidence>
<dbReference type="PROSITE" id="PS50188">
    <property type="entry name" value="B302_SPRY"/>
    <property type="match status" value="1"/>
</dbReference>
<evidence type="ECO:0000256" key="3">
    <source>
        <dbReference type="ARBA" id="ARBA00022771"/>
    </source>
</evidence>
<dbReference type="Pfam" id="PF15227">
    <property type="entry name" value="zf-C3HC4_4"/>
    <property type="match status" value="1"/>
</dbReference>
<dbReference type="GO" id="GO:0008270">
    <property type="term" value="F:zinc ion binding"/>
    <property type="evidence" value="ECO:0007669"/>
    <property type="project" value="UniProtKB-KW"/>
</dbReference>
<reference evidence="11" key="2">
    <citation type="submission" date="2025-09" db="UniProtKB">
        <authorList>
            <consortium name="Ensembl"/>
        </authorList>
    </citation>
    <scope>IDENTIFICATION</scope>
</reference>
<keyword evidence="3 6" id="KW-0863">Zinc-finger</keyword>
<dbReference type="InterPro" id="IPR013083">
    <property type="entry name" value="Znf_RING/FYVE/PHD"/>
</dbReference>
<feature type="domain" description="B box-type" evidence="9">
    <location>
        <begin position="150"/>
        <end position="190"/>
    </location>
</feature>
<dbReference type="InterPro" id="IPR043136">
    <property type="entry name" value="B30.2/SPRY_sf"/>
</dbReference>
<keyword evidence="2" id="KW-0479">Metal-binding</keyword>
<dbReference type="PANTHER" id="PTHR25465:SF80">
    <property type="entry name" value="TRIPARTITE MOTIF-CONTAINING PROTEIN 16-LIKE"/>
    <property type="match status" value="1"/>
</dbReference>
<dbReference type="OMA" id="CVKERHK"/>
<evidence type="ECO:0000256" key="5">
    <source>
        <dbReference type="ARBA" id="ARBA00022859"/>
    </source>
</evidence>
<dbReference type="Gene3D" id="4.10.830.40">
    <property type="match status" value="1"/>
</dbReference>
<reference evidence="11" key="1">
    <citation type="submission" date="2025-08" db="UniProtKB">
        <authorList>
            <consortium name="Ensembl"/>
        </authorList>
    </citation>
    <scope>IDENTIFICATION</scope>
</reference>
<dbReference type="InterPro" id="IPR003877">
    <property type="entry name" value="SPRY_dom"/>
</dbReference>
<accession>A0A8C5F5E2</accession>
<dbReference type="PRINTS" id="PR01407">
    <property type="entry name" value="BUTYPHLNCDUF"/>
</dbReference>
<dbReference type="AlphaFoldDB" id="A0A8C5F5E2"/>
<dbReference type="InterPro" id="IPR017907">
    <property type="entry name" value="Znf_RING_CS"/>
</dbReference>
<dbReference type="InterPro" id="IPR051051">
    <property type="entry name" value="E3_ubiq-ligase_TRIM/RNF"/>
</dbReference>
<feature type="coiled-coil region" evidence="7">
    <location>
        <begin position="234"/>
        <end position="297"/>
    </location>
</feature>
<evidence type="ECO:0000256" key="2">
    <source>
        <dbReference type="ARBA" id="ARBA00022723"/>
    </source>
</evidence>
<dbReference type="Gene3D" id="3.30.40.10">
    <property type="entry name" value="Zinc/RING finger domain, C3HC4 (zinc finger)"/>
    <property type="match status" value="1"/>
</dbReference>
<keyword evidence="12" id="KW-1185">Reference proteome</keyword>
<dbReference type="SMART" id="SM00589">
    <property type="entry name" value="PRY"/>
    <property type="match status" value="1"/>
</dbReference>
<organism evidence="11 12">
    <name type="scientific">Gadus morhua</name>
    <name type="common">Atlantic cod</name>
    <dbReference type="NCBI Taxonomy" id="8049"/>
    <lineage>
        <taxon>Eukaryota</taxon>
        <taxon>Metazoa</taxon>
        <taxon>Chordata</taxon>
        <taxon>Craniata</taxon>
        <taxon>Vertebrata</taxon>
        <taxon>Euteleostomi</taxon>
        <taxon>Actinopterygii</taxon>
        <taxon>Neopterygii</taxon>
        <taxon>Teleostei</taxon>
        <taxon>Neoteleostei</taxon>
        <taxon>Acanthomorphata</taxon>
        <taxon>Zeiogadaria</taxon>
        <taxon>Gadariae</taxon>
        <taxon>Gadiformes</taxon>
        <taxon>Gadoidei</taxon>
        <taxon>Gadidae</taxon>
        <taxon>Gadus</taxon>
    </lineage>
</organism>
<dbReference type="Proteomes" id="UP000694546">
    <property type="component" value="Chromosome 8"/>
</dbReference>
<keyword evidence="4" id="KW-0862">Zinc</keyword>
<protein>
    <submittedName>
        <fullName evidence="11">Tripartite motif-containing protein 16-like</fullName>
    </submittedName>
</protein>
<keyword evidence="1" id="KW-0399">Innate immunity</keyword>
<evidence type="ECO:0000256" key="6">
    <source>
        <dbReference type="PROSITE-ProRule" id="PRU00024"/>
    </source>
</evidence>
<feature type="domain" description="B30.2/SPRY" evidence="10">
    <location>
        <begin position="381"/>
        <end position="574"/>
    </location>
</feature>
<dbReference type="SMART" id="SM00449">
    <property type="entry name" value="SPRY"/>
    <property type="match status" value="1"/>
</dbReference>
<keyword evidence="5" id="KW-0391">Immunity</keyword>
<dbReference type="Pfam" id="PF13765">
    <property type="entry name" value="PRY"/>
    <property type="match status" value="1"/>
</dbReference>
<dbReference type="GO" id="GO:0005737">
    <property type="term" value="C:cytoplasm"/>
    <property type="evidence" value="ECO:0007669"/>
    <property type="project" value="UniProtKB-ARBA"/>
</dbReference>
<evidence type="ECO:0000259" key="10">
    <source>
        <dbReference type="PROSITE" id="PS50188"/>
    </source>
</evidence>
<dbReference type="Pfam" id="PF00622">
    <property type="entry name" value="SPRY"/>
    <property type="match status" value="1"/>
</dbReference>
<dbReference type="GO" id="GO:0045087">
    <property type="term" value="P:innate immune response"/>
    <property type="evidence" value="ECO:0007669"/>
    <property type="project" value="UniProtKB-KW"/>
</dbReference>
<dbReference type="Pfam" id="PF25600">
    <property type="entry name" value="TRIM_CC"/>
    <property type="match status" value="1"/>
</dbReference>
<dbReference type="InterPro" id="IPR001841">
    <property type="entry name" value="Znf_RING"/>
</dbReference>
<dbReference type="InterPro" id="IPR001870">
    <property type="entry name" value="B30.2/SPRY"/>
</dbReference>
<dbReference type="GeneTree" id="ENSGT01150000286899"/>
<keyword evidence="7" id="KW-0175">Coiled coil</keyword>
<proteinExistence type="predicted"/>
<sequence>MAALTSISIEEDQFSCPVCLDFLRDPVTIPCGHSYCLDCIDDYWTRNKNKGYFGCPQCRQLFNPRPALSRNTVLSEVVDQIHASNIRTDRQHSLKAEQVVLCGVCSGSRKREAVKSCLACLESYCVAHLGVHDDQFRGNAHKLTTPLARVRDKLCRHHDKVLREYCWTDQQCVCAQCVRHKHRGHDTVPLAEARATHERKLADASFKSLQKYKEIKKELKYIVNYIKHSTQAVMDESERTFSKLARLIEKHRSEVRKLIRSQEQTVLQETDELLGKLERESKELKRRGAELEELSNTDDHLQFLQKCKSFHFPAETVDLPSTDVLPYRMYKSMRGALVELRAALAEVCENELLRVSDKVGSLRKAYKNSIEIENVEGKDVVPLHSAELKTREDFLQYNHDLSLDSSTANPYLILSDGRRGVTTWSEAQPYPENPGRFTRWAQVLCRAGMAGRCYWEVEWSGVGGVSVGLCYKSMAREGAGSDCKLGHNSKSWSLDCSPSACSFQHDKDTVAIAVPCANRIGVYMDYRAGILSFYSIPDGMILLHTVRTTFTQPLYPGFWVGLGSTLRLCPFKWL</sequence>
<dbReference type="PROSITE" id="PS50119">
    <property type="entry name" value="ZF_BBOX"/>
    <property type="match status" value="1"/>
</dbReference>
<dbReference type="GeneID" id="115548351"/>
<dbReference type="InterPro" id="IPR003879">
    <property type="entry name" value="Butyrophylin_SPRY"/>
</dbReference>
<dbReference type="OrthoDB" id="6270329at2759"/>
<dbReference type="SUPFAM" id="SSF57850">
    <property type="entry name" value="RING/U-box"/>
    <property type="match status" value="1"/>
</dbReference>
<evidence type="ECO:0000256" key="1">
    <source>
        <dbReference type="ARBA" id="ARBA00022588"/>
    </source>
</evidence>
<dbReference type="SMART" id="SM00184">
    <property type="entry name" value="RING"/>
    <property type="match status" value="1"/>
</dbReference>
<dbReference type="Pfam" id="PF00643">
    <property type="entry name" value="zf-B_box"/>
    <property type="match status" value="1"/>
</dbReference>
<dbReference type="SUPFAM" id="SSF57845">
    <property type="entry name" value="B-box zinc-binding domain"/>
    <property type="match status" value="1"/>
</dbReference>
<evidence type="ECO:0000259" key="8">
    <source>
        <dbReference type="PROSITE" id="PS50089"/>
    </source>
</evidence>
<dbReference type="InterPro" id="IPR000315">
    <property type="entry name" value="Znf_B-box"/>
</dbReference>
<evidence type="ECO:0000256" key="4">
    <source>
        <dbReference type="ARBA" id="ARBA00022833"/>
    </source>
</evidence>
<dbReference type="CDD" id="cd16040">
    <property type="entry name" value="SPRY_PRY_SNTX"/>
    <property type="match status" value="1"/>
</dbReference>
<name>A0A8C5F5E2_GADMO</name>